<name>A0A0G2EBG0_PHACM</name>
<protein>
    <submittedName>
        <fullName evidence="1">Uncharacterized protein</fullName>
    </submittedName>
</protein>
<gene>
    <name evidence="1" type="ORF">UCRPC4_g04192</name>
</gene>
<proteinExistence type="predicted"/>
<dbReference type="Proteomes" id="UP000053317">
    <property type="component" value="Unassembled WGS sequence"/>
</dbReference>
<evidence type="ECO:0000313" key="1">
    <source>
        <dbReference type="EMBL" id="KKY20302.1"/>
    </source>
</evidence>
<dbReference type="EMBL" id="LCWF01000098">
    <property type="protein sequence ID" value="KKY20302.1"/>
    <property type="molecule type" value="Genomic_DNA"/>
</dbReference>
<reference evidence="1 2" key="1">
    <citation type="submission" date="2015-05" db="EMBL/GenBank/DDBJ databases">
        <title>Distinctive expansion of gene families associated with plant cell wall degradation and secondary metabolism in the genomes of grapevine trunk pathogens.</title>
        <authorList>
            <person name="Lawrence D.P."/>
            <person name="Travadon R."/>
            <person name="Rolshausen P.E."/>
            <person name="Baumgartner K."/>
        </authorList>
    </citation>
    <scope>NUCLEOTIDE SEQUENCE [LARGE SCALE GENOMIC DNA]</scope>
    <source>
        <strain evidence="1">UCRPC4</strain>
    </source>
</reference>
<reference evidence="1 2" key="2">
    <citation type="submission" date="2015-05" db="EMBL/GenBank/DDBJ databases">
        <authorList>
            <person name="Morales-Cruz A."/>
            <person name="Amrine K.C."/>
            <person name="Cantu D."/>
        </authorList>
    </citation>
    <scope>NUCLEOTIDE SEQUENCE [LARGE SCALE GENOMIC DNA]</scope>
    <source>
        <strain evidence="1">UCRPC4</strain>
    </source>
</reference>
<sequence length="319" mass="36379">MVLQDKLDKLLSKKVRDDRHVVAEDTTITTSITKRGVSDVVKRFDEVDINWSIVDSQLETWGHLFRAGYVLRLKMCFDYVEVDPPQIVSRRSTTQRQLAERAALCAAEQSSTGQPSAWAKVYNLVRCPGSPCQLGPYCLVLPDKKQGRRHFKLLIHHMKSLVKEVQQGLILETHEDVPRYIKLQLLAEERRAKEKSKSASRATHFEGAISGPAATDSYRMAAAAPSTMLGFPEDDWVEYTLWLQSKVRTEKRKEQFQKCCQIALDDDLFLDQVYLAGDAKIFERDDITPGIAQRFVSQIMCWVEETREDATSHSDSVEI</sequence>
<accession>A0A0G2EBG0</accession>
<dbReference type="OrthoDB" id="4187842at2759"/>
<dbReference type="AlphaFoldDB" id="A0A0G2EBG0"/>
<comment type="caution">
    <text evidence="1">The sequence shown here is derived from an EMBL/GenBank/DDBJ whole genome shotgun (WGS) entry which is preliminary data.</text>
</comment>
<evidence type="ECO:0000313" key="2">
    <source>
        <dbReference type="Proteomes" id="UP000053317"/>
    </source>
</evidence>
<keyword evidence="2" id="KW-1185">Reference proteome</keyword>
<organism evidence="1 2">
    <name type="scientific">Phaeomoniella chlamydospora</name>
    <name type="common">Phaeoacremonium chlamydosporum</name>
    <dbReference type="NCBI Taxonomy" id="158046"/>
    <lineage>
        <taxon>Eukaryota</taxon>
        <taxon>Fungi</taxon>
        <taxon>Dikarya</taxon>
        <taxon>Ascomycota</taxon>
        <taxon>Pezizomycotina</taxon>
        <taxon>Eurotiomycetes</taxon>
        <taxon>Chaetothyriomycetidae</taxon>
        <taxon>Phaeomoniellales</taxon>
        <taxon>Phaeomoniellaceae</taxon>
        <taxon>Phaeomoniella</taxon>
    </lineage>
</organism>